<organism evidence="3 4">
    <name type="scientific">Rhodococcus globerulus</name>
    <dbReference type="NCBI Taxonomy" id="33008"/>
    <lineage>
        <taxon>Bacteria</taxon>
        <taxon>Bacillati</taxon>
        <taxon>Actinomycetota</taxon>
        <taxon>Actinomycetes</taxon>
        <taxon>Mycobacteriales</taxon>
        <taxon>Nocardiaceae</taxon>
        <taxon>Rhodococcus</taxon>
    </lineage>
</organism>
<evidence type="ECO:0000259" key="2">
    <source>
        <dbReference type="Pfam" id="PF13524"/>
    </source>
</evidence>
<dbReference type="SUPFAM" id="SSF53756">
    <property type="entry name" value="UDP-Glycosyltransferase/glycogen phosphorylase"/>
    <property type="match status" value="1"/>
</dbReference>
<proteinExistence type="predicted"/>
<protein>
    <recommendedName>
        <fullName evidence="2">Spore protein YkvP/CgeB glycosyl transferase-like domain-containing protein</fullName>
    </recommendedName>
</protein>
<dbReference type="Gene3D" id="3.40.50.2000">
    <property type="entry name" value="Glycogen Phosphorylase B"/>
    <property type="match status" value="1"/>
</dbReference>
<name>A0ABU4BQN8_RHOGO</name>
<sequence>MADERVLGADSSMRADIDSNADVKGGTIFISWVKYHGRSEAIADAVGAKAVFIVDERENISVIRRYFRQSVATYGLIRKTQPRVVIAMLPPAPLILVLLLAGVRRAQIVADLHTGFFTDPKWKWACNSTLRILRRSMVIVTNSDLKKYCDVQGNSTLVMHDLLESPDDAVERTFEEFQEPTVLCPLSYANDEPLAEILEAAANLTSVKFIFTGNAPEWVRVTAPSNIEFAGYLSNEKYWETLNKSWCVLALTTRDSTMQRAGYEALISGKPLLTSDHSVLRDYFQDAANYCDQSSESIRSEILQTIERREDLSREIARTLSEKVAEQVGSVQLLMQHLYVTIPSQSKP</sequence>
<dbReference type="InterPro" id="IPR055259">
    <property type="entry name" value="YkvP/CgeB_Glyco_trans-like"/>
</dbReference>
<feature type="domain" description="Spore protein YkvP/CgeB glycosyl transferase-like" evidence="2">
    <location>
        <begin position="196"/>
        <end position="326"/>
    </location>
</feature>
<keyword evidence="4" id="KW-1185">Reference proteome</keyword>
<accession>A0ABU4BQN8</accession>
<evidence type="ECO:0000313" key="3">
    <source>
        <dbReference type="EMBL" id="MDV6266542.1"/>
    </source>
</evidence>
<dbReference type="RefSeq" id="WP_317540982.1">
    <property type="nucleotide sequence ID" value="NZ_JAWLKB010000003.1"/>
</dbReference>
<dbReference type="Pfam" id="PF13524">
    <property type="entry name" value="Glyco_trans_1_2"/>
    <property type="match status" value="1"/>
</dbReference>
<evidence type="ECO:0000256" key="1">
    <source>
        <dbReference type="SAM" id="Phobius"/>
    </source>
</evidence>
<gene>
    <name evidence="3" type="ORF">R3Q16_07990</name>
</gene>
<comment type="caution">
    <text evidence="3">The sequence shown here is derived from an EMBL/GenBank/DDBJ whole genome shotgun (WGS) entry which is preliminary data.</text>
</comment>
<dbReference type="EMBL" id="JAWLKB010000003">
    <property type="protein sequence ID" value="MDV6266542.1"/>
    <property type="molecule type" value="Genomic_DNA"/>
</dbReference>
<keyword evidence="1" id="KW-0812">Transmembrane</keyword>
<evidence type="ECO:0000313" key="4">
    <source>
        <dbReference type="Proteomes" id="UP001185927"/>
    </source>
</evidence>
<reference evidence="3 4" key="1">
    <citation type="submission" date="2023-10" db="EMBL/GenBank/DDBJ databases">
        <title>Development of a sustainable strategy for remediation of hydrocarbon-contaminated territories based on the waste exchange concept.</title>
        <authorList>
            <person name="Krivoruchko A."/>
        </authorList>
    </citation>
    <scope>NUCLEOTIDE SEQUENCE [LARGE SCALE GENOMIC DNA]</scope>
    <source>
        <strain evidence="3 4">IEGM 1203</strain>
    </source>
</reference>
<keyword evidence="1" id="KW-0472">Membrane</keyword>
<dbReference type="Proteomes" id="UP001185927">
    <property type="component" value="Unassembled WGS sequence"/>
</dbReference>
<feature type="transmembrane region" description="Helical" evidence="1">
    <location>
        <begin position="84"/>
        <end position="103"/>
    </location>
</feature>
<keyword evidence="1" id="KW-1133">Transmembrane helix</keyword>